<evidence type="ECO:0008006" key="3">
    <source>
        <dbReference type="Google" id="ProtNLM"/>
    </source>
</evidence>
<dbReference type="Pfam" id="PF09754">
    <property type="entry name" value="PAC2"/>
    <property type="match status" value="1"/>
</dbReference>
<dbReference type="EMBL" id="PDSL01000046">
    <property type="protein sequence ID" value="PIE32570.1"/>
    <property type="molecule type" value="Genomic_DNA"/>
</dbReference>
<dbReference type="InterPro" id="IPR038389">
    <property type="entry name" value="PSMG2_sf"/>
</dbReference>
<evidence type="ECO:0000313" key="1">
    <source>
        <dbReference type="EMBL" id="PIE32570.1"/>
    </source>
</evidence>
<sequence>MSPARGDAKLVTMMVDEVLTFTGGPGGPLRSPVMLIALSGLFDMASVATTTVNRFAPADRALTVARIDPDPFYDFTQHRPEIAIHGGTSTIRWPENRFDLVRDRGGRDLIILVGVEPDLAWATYAGAIATVAQHLGCGAVVTVGSAAEAVPHTRTPLVTGSTTDATLARRLGIGQPTYEGITGVIGVLHADLDRRGIPAVSLRVGVPHYLLDAEHPQAVAALQRHLSHVLGVPVADDGGQLAAAIEHWATRYAQRVADDPHLGVYAHMLEEGYDRRTEASIPSPDDLGAAFEDFLRSQNPDT</sequence>
<gene>
    <name evidence="1" type="ORF">CSA55_03210</name>
</gene>
<protein>
    <recommendedName>
        <fullName evidence="3">PAC2 family protein</fullName>
    </recommendedName>
</protein>
<dbReference type="InterPro" id="IPR019151">
    <property type="entry name" value="Proteasome_assmbl_chaperone_2"/>
</dbReference>
<comment type="caution">
    <text evidence="1">The sequence shown here is derived from an EMBL/GenBank/DDBJ whole genome shotgun (WGS) entry which is preliminary data.</text>
</comment>
<dbReference type="Gene3D" id="3.40.50.10900">
    <property type="entry name" value="PAC-like subunit"/>
    <property type="match status" value="1"/>
</dbReference>
<dbReference type="AlphaFoldDB" id="A0A2G6KB34"/>
<accession>A0A2G6KB34</accession>
<dbReference type="Proteomes" id="UP000230914">
    <property type="component" value="Unassembled WGS sequence"/>
</dbReference>
<reference evidence="1 2" key="1">
    <citation type="submission" date="2017-10" db="EMBL/GenBank/DDBJ databases">
        <title>Novel microbial diversity and functional potential in the marine mammal oral microbiome.</title>
        <authorList>
            <person name="Dudek N.K."/>
            <person name="Sun C.L."/>
            <person name="Burstein D."/>
            <person name="Kantor R.S."/>
            <person name="Aliaga Goltsman D.S."/>
            <person name="Bik E.M."/>
            <person name="Thomas B.C."/>
            <person name="Banfield J.F."/>
            <person name="Relman D.A."/>
        </authorList>
    </citation>
    <scope>NUCLEOTIDE SEQUENCE [LARGE SCALE GENOMIC DNA]</scope>
    <source>
        <strain evidence="1">DOLJORAL78_61_10</strain>
    </source>
</reference>
<evidence type="ECO:0000313" key="2">
    <source>
        <dbReference type="Proteomes" id="UP000230914"/>
    </source>
</evidence>
<organism evidence="1 2">
    <name type="scientific">Ilumatobacter coccineus</name>
    <dbReference type="NCBI Taxonomy" id="467094"/>
    <lineage>
        <taxon>Bacteria</taxon>
        <taxon>Bacillati</taxon>
        <taxon>Actinomycetota</taxon>
        <taxon>Acidimicrobiia</taxon>
        <taxon>Acidimicrobiales</taxon>
        <taxon>Ilumatobacteraceae</taxon>
        <taxon>Ilumatobacter</taxon>
    </lineage>
</organism>
<name>A0A2G6KB34_9ACTN</name>
<dbReference type="SUPFAM" id="SSF159659">
    <property type="entry name" value="Cgl1923-like"/>
    <property type="match status" value="1"/>
</dbReference>
<proteinExistence type="predicted"/>